<evidence type="ECO:0000313" key="3">
    <source>
        <dbReference type="Proteomes" id="UP000324222"/>
    </source>
</evidence>
<protein>
    <submittedName>
        <fullName evidence="2">Uncharacterized protein</fullName>
    </submittedName>
</protein>
<dbReference type="AlphaFoldDB" id="A0A5B7H9F7"/>
<feature type="compositionally biased region" description="Polar residues" evidence="1">
    <location>
        <begin position="1"/>
        <end position="17"/>
    </location>
</feature>
<evidence type="ECO:0000313" key="2">
    <source>
        <dbReference type="EMBL" id="MPC66556.1"/>
    </source>
</evidence>
<gene>
    <name evidence="2" type="ORF">E2C01_060705</name>
</gene>
<keyword evidence="3" id="KW-1185">Reference proteome</keyword>
<sequence>MEGQVLTHNQVTESTEPAPQEASGVPVSSGGTVTGDSGSLETMSVVESLVKLGEKQPTETENGSTEETPEVGPDMPSLDGDGTDDRTEEN</sequence>
<reference evidence="2 3" key="1">
    <citation type="submission" date="2019-05" db="EMBL/GenBank/DDBJ databases">
        <title>Another draft genome of Portunus trituberculatus and its Hox gene families provides insights of decapod evolution.</title>
        <authorList>
            <person name="Jeong J.-H."/>
            <person name="Song I."/>
            <person name="Kim S."/>
            <person name="Choi T."/>
            <person name="Kim D."/>
            <person name="Ryu S."/>
            <person name="Kim W."/>
        </authorList>
    </citation>
    <scope>NUCLEOTIDE SEQUENCE [LARGE SCALE GENOMIC DNA]</scope>
    <source>
        <tissue evidence="2">Muscle</tissue>
    </source>
</reference>
<name>A0A5B7H9F7_PORTR</name>
<feature type="compositionally biased region" description="Low complexity" evidence="1">
    <location>
        <begin position="23"/>
        <end position="39"/>
    </location>
</feature>
<comment type="caution">
    <text evidence="2">The sequence shown here is derived from an EMBL/GenBank/DDBJ whole genome shotgun (WGS) entry which is preliminary data.</text>
</comment>
<dbReference type="Proteomes" id="UP000324222">
    <property type="component" value="Unassembled WGS sequence"/>
</dbReference>
<dbReference type="OrthoDB" id="6601382at2759"/>
<organism evidence="2 3">
    <name type="scientific">Portunus trituberculatus</name>
    <name type="common">Swimming crab</name>
    <name type="synonym">Neptunus trituberculatus</name>
    <dbReference type="NCBI Taxonomy" id="210409"/>
    <lineage>
        <taxon>Eukaryota</taxon>
        <taxon>Metazoa</taxon>
        <taxon>Ecdysozoa</taxon>
        <taxon>Arthropoda</taxon>
        <taxon>Crustacea</taxon>
        <taxon>Multicrustacea</taxon>
        <taxon>Malacostraca</taxon>
        <taxon>Eumalacostraca</taxon>
        <taxon>Eucarida</taxon>
        <taxon>Decapoda</taxon>
        <taxon>Pleocyemata</taxon>
        <taxon>Brachyura</taxon>
        <taxon>Eubrachyura</taxon>
        <taxon>Portunoidea</taxon>
        <taxon>Portunidae</taxon>
        <taxon>Portuninae</taxon>
        <taxon>Portunus</taxon>
    </lineage>
</organism>
<evidence type="ECO:0000256" key="1">
    <source>
        <dbReference type="SAM" id="MobiDB-lite"/>
    </source>
</evidence>
<accession>A0A5B7H9F7</accession>
<proteinExistence type="predicted"/>
<feature type="region of interest" description="Disordered" evidence="1">
    <location>
        <begin position="1"/>
        <end position="90"/>
    </location>
</feature>
<dbReference type="EMBL" id="VSRR010024918">
    <property type="protein sequence ID" value="MPC66556.1"/>
    <property type="molecule type" value="Genomic_DNA"/>
</dbReference>